<reference evidence="1 2" key="1">
    <citation type="submission" date="2013-07" db="EMBL/GenBank/DDBJ databases">
        <title>Completed genome of Sphingomonas sanxanigenens NX02.</title>
        <authorList>
            <person name="Ma T."/>
            <person name="Huang H."/>
            <person name="Wu M."/>
            <person name="Li X."/>
            <person name="Li G."/>
        </authorList>
    </citation>
    <scope>NUCLEOTIDE SEQUENCE [LARGE SCALE GENOMIC DNA]</scope>
    <source>
        <strain evidence="1 2">NX02</strain>
    </source>
</reference>
<sequence length="280" mass="29771">MTMRIDAAACLGTHDLLLMTFDTLRFDVAAQALAAGETPNLAAILPGGGWEKRHSPASFTFAAHQAFFAGFLPTPAAPREADPAAHHRLFAARFPGSETTGGGTLVFDTPDIVSGFAGHGYRTVCIGGTGFFNKRSPLGSVLPGLFDESWWDEDLGVACRDSAANQIGCAVARIAAQPADRRLFLFVNIAACHPPHHFYRGAGQQDSAESQRAALAAVDRQLPALFAALQARAPVLAILCSDHGTTFGEDGYQGHRIGHPAVWEVPYAQTLLPQRVRVAA</sequence>
<protein>
    <recommendedName>
        <fullName evidence="3">Sulfatase N-terminal domain-containing protein</fullName>
    </recommendedName>
</protein>
<organism evidence="1 2">
    <name type="scientific">Sphingomonas sanxanigenens DSM 19645 = NX02</name>
    <dbReference type="NCBI Taxonomy" id="1123269"/>
    <lineage>
        <taxon>Bacteria</taxon>
        <taxon>Pseudomonadati</taxon>
        <taxon>Pseudomonadota</taxon>
        <taxon>Alphaproteobacteria</taxon>
        <taxon>Sphingomonadales</taxon>
        <taxon>Sphingomonadaceae</taxon>
        <taxon>Sphingomonas</taxon>
    </lineage>
</organism>
<name>W0A848_9SPHN</name>
<dbReference type="KEGG" id="ssan:NX02_03645"/>
<dbReference type="NCBIfam" id="NF038075">
    <property type="entry name" value="fam_STM4013"/>
    <property type="match status" value="1"/>
</dbReference>
<dbReference type="InterPro" id="IPR017850">
    <property type="entry name" value="Alkaline_phosphatase_core_sf"/>
</dbReference>
<dbReference type="SUPFAM" id="SSF53649">
    <property type="entry name" value="Alkaline phosphatase-like"/>
    <property type="match status" value="1"/>
</dbReference>
<dbReference type="STRING" id="1123269.NX02_03645"/>
<dbReference type="RefSeq" id="WP_039996389.1">
    <property type="nucleotide sequence ID" value="NZ_CP006644.1"/>
</dbReference>
<dbReference type="AlphaFoldDB" id="W0A848"/>
<proteinExistence type="predicted"/>
<evidence type="ECO:0000313" key="1">
    <source>
        <dbReference type="EMBL" id="AHE52483.1"/>
    </source>
</evidence>
<gene>
    <name evidence="1" type="ORF">NX02_03645</name>
</gene>
<dbReference type="EMBL" id="CP006644">
    <property type="protein sequence ID" value="AHE52483.1"/>
    <property type="molecule type" value="Genomic_DNA"/>
</dbReference>
<dbReference type="InterPro" id="IPR047838">
    <property type="entry name" value="STM4013-like"/>
</dbReference>
<dbReference type="Proteomes" id="UP000018851">
    <property type="component" value="Chromosome"/>
</dbReference>
<evidence type="ECO:0008006" key="3">
    <source>
        <dbReference type="Google" id="ProtNLM"/>
    </source>
</evidence>
<dbReference type="eggNOG" id="COG3119">
    <property type="taxonomic scope" value="Bacteria"/>
</dbReference>
<dbReference type="HOGENOM" id="CLU_075524_0_0_5"/>
<dbReference type="PATRIC" id="fig|1123269.5.peg.713"/>
<keyword evidence="2" id="KW-1185">Reference proteome</keyword>
<dbReference type="Gene3D" id="3.40.720.10">
    <property type="entry name" value="Alkaline Phosphatase, subunit A"/>
    <property type="match status" value="1"/>
</dbReference>
<accession>W0A848</accession>
<evidence type="ECO:0000313" key="2">
    <source>
        <dbReference type="Proteomes" id="UP000018851"/>
    </source>
</evidence>